<dbReference type="OrthoDB" id="9805698at2"/>
<dbReference type="GO" id="GO:0004810">
    <property type="term" value="F:CCA tRNA nucleotidyltransferase activity"/>
    <property type="evidence" value="ECO:0007669"/>
    <property type="project" value="UniProtKB-EC"/>
</dbReference>
<gene>
    <name evidence="11" type="ORF">Pla110_14580</name>
</gene>
<dbReference type="Pfam" id="PF12627">
    <property type="entry name" value="PolyA_pol_RNAbd"/>
    <property type="match status" value="1"/>
</dbReference>
<dbReference type="PANTHER" id="PTHR46173:SF1">
    <property type="entry name" value="CCA TRNA NUCLEOTIDYLTRANSFERASE 1, MITOCHONDRIAL"/>
    <property type="match status" value="1"/>
</dbReference>
<keyword evidence="8" id="KW-0694">RNA-binding</keyword>
<evidence type="ECO:0000256" key="1">
    <source>
        <dbReference type="ARBA" id="ARBA00001946"/>
    </source>
</evidence>
<dbReference type="GO" id="GO:0008033">
    <property type="term" value="P:tRNA processing"/>
    <property type="evidence" value="ECO:0007669"/>
    <property type="project" value="UniProtKB-KW"/>
</dbReference>
<dbReference type="KEGG" id="plon:Pla110_14580"/>
<dbReference type="InterPro" id="IPR032828">
    <property type="entry name" value="PolyA_RNA-bd"/>
</dbReference>
<proteinExistence type="inferred from homology"/>
<evidence type="ECO:0000313" key="12">
    <source>
        <dbReference type="Proteomes" id="UP000317178"/>
    </source>
</evidence>
<dbReference type="AlphaFoldDB" id="A0A518CKN2"/>
<feature type="domain" description="tRNA nucleotidyltransferase/poly(A) polymerase RNA and SrmB- binding" evidence="10">
    <location>
        <begin position="184"/>
        <end position="237"/>
    </location>
</feature>
<evidence type="ECO:0000256" key="8">
    <source>
        <dbReference type="RuleBase" id="RU003953"/>
    </source>
</evidence>
<dbReference type="GO" id="GO:0000166">
    <property type="term" value="F:nucleotide binding"/>
    <property type="evidence" value="ECO:0007669"/>
    <property type="project" value="UniProtKB-KW"/>
</dbReference>
<keyword evidence="3" id="KW-0819">tRNA processing</keyword>
<evidence type="ECO:0000259" key="10">
    <source>
        <dbReference type="Pfam" id="PF12627"/>
    </source>
</evidence>
<dbReference type="EMBL" id="CP036281">
    <property type="protein sequence ID" value="QDU79744.1"/>
    <property type="molecule type" value="Genomic_DNA"/>
</dbReference>
<comment type="similarity">
    <text evidence="8">Belongs to the tRNA nucleotidyltransferase/poly(A) polymerase family.</text>
</comment>
<dbReference type="SUPFAM" id="SSF81891">
    <property type="entry name" value="Poly A polymerase C-terminal region-like"/>
    <property type="match status" value="1"/>
</dbReference>
<dbReference type="PANTHER" id="PTHR46173">
    <property type="entry name" value="CCA TRNA NUCLEOTIDYLTRANSFERASE 1, MITOCHONDRIAL"/>
    <property type="match status" value="1"/>
</dbReference>
<name>A0A518CKN2_9PLAN</name>
<keyword evidence="4 11" id="KW-0548">Nucleotidyltransferase</keyword>
<keyword evidence="6" id="KW-0547">Nucleotide-binding</keyword>
<evidence type="ECO:0000256" key="3">
    <source>
        <dbReference type="ARBA" id="ARBA00022694"/>
    </source>
</evidence>
<dbReference type="RefSeq" id="WP_144994596.1">
    <property type="nucleotide sequence ID" value="NZ_CP036281.1"/>
</dbReference>
<dbReference type="GO" id="GO:0046872">
    <property type="term" value="F:metal ion binding"/>
    <property type="evidence" value="ECO:0007669"/>
    <property type="project" value="UniProtKB-KW"/>
</dbReference>
<evidence type="ECO:0000256" key="6">
    <source>
        <dbReference type="ARBA" id="ARBA00022741"/>
    </source>
</evidence>
<dbReference type="EC" id="2.7.7.72" evidence="11"/>
<accession>A0A518CKN2</accession>
<dbReference type="Pfam" id="PF01743">
    <property type="entry name" value="PolyA_pol"/>
    <property type="match status" value="1"/>
</dbReference>
<keyword evidence="7" id="KW-0460">Magnesium</keyword>
<keyword evidence="12" id="KW-1185">Reference proteome</keyword>
<sequence length="434" mass="48785">MADRIEFRLHDNADYAFALQVVQQLQEAGFIAYWAGGCVRDFMLSKIPKDYDVATSARPDDVRKLFGYKKTLAVGAAFGVVIVRSGKRKIADVEVATFRTDLDYIDGRRPTDVVFSTPEEDAQRRDLTFNGLFYDPSSSQIHDFVGGQKDLESGIVRAIGRPADRFEEDKLRLLRTIRFAAHLDFKIEAATWDAICKNADKLGVVSAERISHELRRMLVDPHRVQALKLLSDSGLMDASSFGMMGGEINSHVDEWQLAIQTIEQFTSPDFPLVLAVIEHALLYSSSESREANKHRLETLGRELRLSNQEIDHATWLVLHFRCLQKPQSRPLAELKRLLVSPYANDLLQWEQAAAIAGNEPLDDVDFLQDFLSQTPADVLNPPPLLGGHDLLAAGVPGGPQMKLLLDQIRDAQLNLEISSREEGLELLERLKEQR</sequence>
<evidence type="ECO:0000313" key="11">
    <source>
        <dbReference type="EMBL" id="QDU79744.1"/>
    </source>
</evidence>
<dbReference type="Gene3D" id="1.10.3090.10">
    <property type="entry name" value="cca-adding enzyme, domain 2"/>
    <property type="match status" value="1"/>
</dbReference>
<evidence type="ECO:0000256" key="2">
    <source>
        <dbReference type="ARBA" id="ARBA00022679"/>
    </source>
</evidence>
<dbReference type="SUPFAM" id="SSF81301">
    <property type="entry name" value="Nucleotidyltransferase"/>
    <property type="match status" value="1"/>
</dbReference>
<evidence type="ECO:0000256" key="7">
    <source>
        <dbReference type="ARBA" id="ARBA00022842"/>
    </source>
</evidence>
<feature type="domain" description="Poly A polymerase head" evidence="9">
    <location>
        <begin position="32"/>
        <end position="157"/>
    </location>
</feature>
<evidence type="ECO:0000256" key="4">
    <source>
        <dbReference type="ARBA" id="ARBA00022695"/>
    </source>
</evidence>
<evidence type="ECO:0000256" key="5">
    <source>
        <dbReference type="ARBA" id="ARBA00022723"/>
    </source>
</evidence>
<keyword evidence="2 8" id="KW-0808">Transferase</keyword>
<dbReference type="Gene3D" id="3.30.460.10">
    <property type="entry name" value="Beta Polymerase, domain 2"/>
    <property type="match status" value="1"/>
</dbReference>
<dbReference type="InterPro" id="IPR002646">
    <property type="entry name" value="PolA_pol_head_dom"/>
</dbReference>
<dbReference type="CDD" id="cd05398">
    <property type="entry name" value="NT_ClassII-CCAase"/>
    <property type="match status" value="1"/>
</dbReference>
<dbReference type="GO" id="GO:0000049">
    <property type="term" value="F:tRNA binding"/>
    <property type="evidence" value="ECO:0007669"/>
    <property type="project" value="TreeGrafter"/>
</dbReference>
<dbReference type="InterPro" id="IPR050264">
    <property type="entry name" value="Bact_CCA-adding_enz_type3_sf"/>
</dbReference>
<protein>
    <submittedName>
        <fullName evidence="11">tRNA nucleotidyltransferase/poly(A) polymerase</fullName>
        <ecNumber evidence="11">2.7.7.72</ecNumber>
    </submittedName>
</protein>
<comment type="cofactor">
    <cofactor evidence="1">
        <name>Mg(2+)</name>
        <dbReference type="ChEBI" id="CHEBI:18420"/>
    </cofactor>
</comment>
<dbReference type="Proteomes" id="UP000317178">
    <property type="component" value="Chromosome"/>
</dbReference>
<organism evidence="11 12">
    <name type="scientific">Polystyrenella longa</name>
    <dbReference type="NCBI Taxonomy" id="2528007"/>
    <lineage>
        <taxon>Bacteria</taxon>
        <taxon>Pseudomonadati</taxon>
        <taxon>Planctomycetota</taxon>
        <taxon>Planctomycetia</taxon>
        <taxon>Planctomycetales</taxon>
        <taxon>Planctomycetaceae</taxon>
        <taxon>Polystyrenella</taxon>
    </lineage>
</organism>
<keyword evidence="5" id="KW-0479">Metal-binding</keyword>
<reference evidence="11 12" key="1">
    <citation type="submission" date="2019-02" db="EMBL/GenBank/DDBJ databases">
        <title>Deep-cultivation of Planctomycetes and their phenomic and genomic characterization uncovers novel biology.</title>
        <authorList>
            <person name="Wiegand S."/>
            <person name="Jogler M."/>
            <person name="Boedeker C."/>
            <person name="Pinto D."/>
            <person name="Vollmers J."/>
            <person name="Rivas-Marin E."/>
            <person name="Kohn T."/>
            <person name="Peeters S.H."/>
            <person name="Heuer A."/>
            <person name="Rast P."/>
            <person name="Oberbeckmann S."/>
            <person name="Bunk B."/>
            <person name="Jeske O."/>
            <person name="Meyerdierks A."/>
            <person name="Storesund J.E."/>
            <person name="Kallscheuer N."/>
            <person name="Luecker S."/>
            <person name="Lage O.M."/>
            <person name="Pohl T."/>
            <person name="Merkel B.J."/>
            <person name="Hornburger P."/>
            <person name="Mueller R.-W."/>
            <person name="Bruemmer F."/>
            <person name="Labrenz M."/>
            <person name="Spormann A.M."/>
            <person name="Op den Camp H."/>
            <person name="Overmann J."/>
            <person name="Amann R."/>
            <person name="Jetten M.S.M."/>
            <person name="Mascher T."/>
            <person name="Medema M.H."/>
            <person name="Devos D.P."/>
            <person name="Kaster A.-K."/>
            <person name="Ovreas L."/>
            <person name="Rohde M."/>
            <person name="Galperin M.Y."/>
            <person name="Jogler C."/>
        </authorList>
    </citation>
    <scope>NUCLEOTIDE SEQUENCE [LARGE SCALE GENOMIC DNA]</scope>
    <source>
        <strain evidence="11 12">Pla110</strain>
    </source>
</reference>
<dbReference type="InterPro" id="IPR043519">
    <property type="entry name" value="NT_sf"/>
</dbReference>
<evidence type="ECO:0000259" key="9">
    <source>
        <dbReference type="Pfam" id="PF01743"/>
    </source>
</evidence>